<evidence type="ECO:0000313" key="2">
    <source>
        <dbReference type="Proteomes" id="UP001327027"/>
    </source>
</evidence>
<evidence type="ECO:0000313" key="1">
    <source>
        <dbReference type="EMBL" id="MEB3344234.1"/>
    </source>
</evidence>
<sequence length="58" mass="6817">MEKFDDLKPRLPLTFQRTEIKKHNSKIKKTTLIAVKHIYADGIAPYNFYRPISKIVSI</sequence>
<gene>
    <name evidence="1" type="ORF">U6A24_02120</name>
</gene>
<proteinExistence type="predicted"/>
<dbReference type="RefSeq" id="WP_324178284.1">
    <property type="nucleotide sequence ID" value="NZ_BAABAW010000016.1"/>
</dbReference>
<keyword evidence="2" id="KW-1185">Reference proteome</keyword>
<reference evidence="1 2" key="1">
    <citation type="journal article" date="2013" name="Int. J. Syst. Evol. Microbiol.">
        <title>Aquimarina gracilis sp. nov., isolated from the gut microflora of a mussel, Mytilus coruscus, and emended description of Aquimarina spongiae.</title>
        <authorList>
            <person name="Park S.C."/>
            <person name="Choe H.N."/>
            <person name="Baik K.S."/>
            <person name="Seong C.N."/>
        </authorList>
    </citation>
    <scope>NUCLEOTIDE SEQUENCE [LARGE SCALE GENOMIC DNA]</scope>
    <source>
        <strain evidence="1 2">PSC32</strain>
    </source>
</reference>
<dbReference type="EMBL" id="JAYKLX010000001">
    <property type="protein sequence ID" value="MEB3344234.1"/>
    <property type="molecule type" value="Genomic_DNA"/>
</dbReference>
<protein>
    <submittedName>
        <fullName evidence="1">Uncharacterized protein</fullName>
    </submittedName>
</protein>
<organism evidence="1 2">
    <name type="scientific">Aquimarina gracilis</name>
    <dbReference type="NCBI Taxonomy" id="874422"/>
    <lineage>
        <taxon>Bacteria</taxon>
        <taxon>Pseudomonadati</taxon>
        <taxon>Bacteroidota</taxon>
        <taxon>Flavobacteriia</taxon>
        <taxon>Flavobacteriales</taxon>
        <taxon>Flavobacteriaceae</taxon>
        <taxon>Aquimarina</taxon>
    </lineage>
</organism>
<dbReference type="Proteomes" id="UP001327027">
    <property type="component" value="Unassembled WGS sequence"/>
</dbReference>
<name>A0ABU5ZQ75_9FLAO</name>
<comment type="caution">
    <text evidence="1">The sequence shown here is derived from an EMBL/GenBank/DDBJ whole genome shotgun (WGS) entry which is preliminary data.</text>
</comment>
<accession>A0ABU5ZQ75</accession>